<name>A0ABW0MY57_9ACTN</name>
<proteinExistence type="predicted"/>
<dbReference type="RefSeq" id="WP_345170971.1">
    <property type="nucleotide sequence ID" value="NZ_BAABFQ010000003.1"/>
</dbReference>
<gene>
    <name evidence="1" type="ORF">ACFPKY_05940</name>
</gene>
<dbReference type="Proteomes" id="UP001595956">
    <property type="component" value="Unassembled WGS sequence"/>
</dbReference>
<comment type="caution">
    <text evidence="1">The sequence shown here is derived from an EMBL/GenBank/DDBJ whole genome shotgun (WGS) entry which is preliminary data.</text>
</comment>
<evidence type="ECO:0000313" key="1">
    <source>
        <dbReference type="EMBL" id="MFC5492627.1"/>
    </source>
</evidence>
<protein>
    <recommendedName>
        <fullName evidence="3">DUF559 domain-containing protein</fullName>
    </recommendedName>
</protein>
<reference evidence="2" key="1">
    <citation type="journal article" date="2019" name="Int. J. Syst. Evol. Microbiol.">
        <title>The Global Catalogue of Microorganisms (GCM) 10K type strain sequencing project: providing services to taxonomists for standard genome sequencing and annotation.</title>
        <authorList>
            <consortium name="The Broad Institute Genomics Platform"/>
            <consortium name="The Broad Institute Genome Sequencing Center for Infectious Disease"/>
            <person name="Wu L."/>
            <person name="Ma J."/>
        </authorList>
    </citation>
    <scope>NUCLEOTIDE SEQUENCE [LARGE SCALE GENOMIC DNA]</scope>
    <source>
        <strain evidence="2">KACC 13778</strain>
    </source>
</reference>
<organism evidence="1 2">
    <name type="scientific">Nocardioides caricicola</name>
    <dbReference type="NCBI Taxonomy" id="634770"/>
    <lineage>
        <taxon>Bacteria</taxon>
        <taxon>Bacillati</taxon>
        <taxon>Actinomycetota</taxon>
        <taxon>Actinomycetes</taxon>
        <taxon>Propionibacteriales</taxon>
        <taxon>Nocardioidaceae</taxon>
        <taxon>Nocardioides</taxon>
    </lineage>
</organism>
<keyword evidence="2" id="KW-1185">Reference proteome</keyword>
<evidence type="ECO:0008006" key="3">
    <source>
        <dbReference type="Google" id="ProtNLM"/>
    </source>
</evidence>
<evidence type="ECO:0000313" key="2">
    <source>
        <dbReference type="Proteomes" id="UP001595956"/>
    </source>
</evidence>
<accession>A0ABW0MY57</accession>
<sequence length="321" mass="37043">METHADDPFRGEIRLASHRRVSHGLGLRIRSDLSADEEFERELRAYLLVLPPSAVFTHLTAARLLGWQLPKLPEQVPVFVAVDQEAPRPRRHGLIVSRLVRERRPVRRVGLPVEAAEEVLLRSARDLGLLDLVVLVDSALRCGDLDPRRMEELLASGRPGVRMLREAWRRATGRAESGGETLLQQFHVVMEVPFTAQAEIHDDRGRFLGRADLLVAGTTMLHEYDGAHHRDQRQHRSDLRRDRRLTNADYTRRGFVLDDLINHAGVVMHEIDRALGRPHDLRRLWRWQALVANSLYSETGRERMMNRWRRQNGIIDWSRTA</sequence>
<dbReference type="EMBL" id="JBHSMD010000002">
    <property type="protein sequence ID" value="MFC5492627.1"/>
    <property type="molecule type" value="Genomic_DNA"/>
</dbReference>